<protein>
    <submittedName>
        <fullName evidence="2">Type I toxin-antitoxin system SymE family toxin</fullName>
    </submittedName>
</protein>
<dbReference type="GO" id="GO:0016070">
    <property type="term" value="P:RNA metabolic process"/>
    <property type="evidence" value="ECO:0007669"/>
    <property type="project" value="InterPro"/>
</dbReference>
<feature type="domain" description="Toxin SymE-like" evidence="1">
    <location>
        <begin position="5"/>
        <end position="57"/>
    </location>
</feature>
<evidence type="ECO:0000259" key="1">
    <source>
        <dbReference type="Pfam" id="PF08845"/>
    </source>
</evidence>
<dbReference type="AlphaFoldDB" id="A0A7J5ACK1"/>
<dbReference type="GO" id="GO:0016788">
    <property type="term" value="F:hydrolase activity, acting on ester bonds"/>
    <property type="evidence" value="ECO:0007669"/>
    <property type="project" value="InterPro"/>
</dbReference>
<dbReference type="OrthoDB" id="9803936at2"/>
<sequence>MKKNRILKVYYKFRNRRWRRNYIVPEIRLSGKWLTEFGFEISKEISVEQEKNKLTITLIEDKENDIL</sequence>
<dbReference type="InterPro" id="IPR014944">
    <property type="entry name" value="Toxin_SymE-like"/>
</dbReference>
<dbReference type="EMBL" id="WAAU01000024">
    <property type="protein sequence ID" value="KAB1155306.1"/>
    <property type="molecule type" value="Genomic_DNA"/>
</dbReference>
<dbReference type="GO" id="GO:0003723">
    <property type="term" value="F:RNA binding"/>
    <property type="evidence" value="ECO:0007669"/>
    <property type="project" value="InterPro"/>
</dbReference>
<reference evidence="2 3" key="1">
    <citation type="submission" date="2019-09" db="EMBL/GenBank/DDBJ databases">
        <authorList>
            <person name="Cao W.R."/>
        </authorList>
    </citation>
    <scope>NUCLEOTIDE SEQUENCE [LARGE SCALE GENOMIC DNA]</scope>
    <source>
        <strain evidence="3">a4</strain>
    </source>
</reference>
<accession>A0A7J5ACK1</accession>
<evidence type="ECO:0000313" key="2">
    <source>
        <dbReference type="EMBL" id="KAB1155306.1"/>
    </source>
</evidence>
<name>A0A7J5ACK1_9FLAO</name>
<proteinExistence type="predicted"/>
<evidence type="ECO:0000313" key="3">
    <source>
        <dbReference type="Proteomes" id="UP000467305"/>
    </source>
</evidence>
<dbReference type="Pfam" id="PF08845">
    <property type="entry name" value="SymE_toxin"/>
    <property type="match status" value="1"/>
</dbReference>
<keyword evidence="3" id="KW-1185">Reference proteome</keyword>
<dbReference type="Proteomes" id="UP000467305">
    <property type="component" value="Unassembled WGS sequence"/>
</dbReference>
<gene>
    <name evidence="2" type="ORF">F7018_12595</name>
</gene>
<dbReference type="GO" id="GO:0005737">
    <property type="term" value="C:cytoplasm"/>
    <property type="evidence" value="ECO:0007669"/>
    <property type="project" value="InterPro"/>
</dbReference>
<comment type="caution">
    <text evidence="2">The sequence shown here is derived from an EMBL/GenBank/DDBJ whole genome shotgun (WGS) entry which is preliminary data.</text>
</comment>
<organism evidence="2 3">
    <name type="scientific">Tenacibaculum aiptasiae</name>
    <dbReference type="NCBI Taxonomy" id="426481"/>
    <lineage>
        <taxon>Bacteria</taxon>
        <taxon>Pseudomonadati</taxon>
        <taxon>Bacteroidota</taxon>
        <taxon>Flavobacteriia</taxon>
        <taxon>Flavobacteriales</taxon>
        <taxon>Flavobacteriaceae</taxon>
        <taxon>Tenacibaculum</taxon>
    </lineage>
</organism>